<evidence type="ECO:0000313" key="3">
    <source>
        <dbReference type="Proteomes" id="UP000282971"/>
    </source>
</evidence>
<dbReference type="InterPro" id="IPR035681">
    <property type="entry name" value="ComA-like_MBL"/>
</dbReference>
<dbReference type="SMART" id="SM00849">
    <property type="entry name" value="Lactamase_B"/>
    <property type="match status" value="1"/>
</dbReference>
<reference evidence="2 3" key="1">
    <citation type="submission" date="2019-01" db="EMBL/GenBank/DDBJ databases">
        <authorList>
            <person name="Chen W.-M."/>
        </authorList>
    </citation>
    <scope>NUCLEOTIDE SEQUENCE [LARGE SCALE GENOMIC DNA]</scope>
    <source>
        <strain evidence="2 3">CCP-7</strain>
    </source>
</reference>
<dbReference type="InterPro" id="IPR003646">
    <property type="entry name" value="SH3-like_bac-type"/>
</dbReference>
<keyword evidence="3" id="KW-1185">Reference proteome</keyword>
<dbReference type="AlphaFoldDB" id="A0A437M7A4"/>
<accession>A0A437M7A4</accession>
<dbReference type="PANTHER" id="PTHR30619">
    <property type="entry name" value="DNA INTERNALIZATION/COMPETENCE PROTEIN COMEC/REC2"/>
    <property type="match status" value="1"/>
</dbReference>
<dbReference type="InterPro" id="IPR036866">
    <property type="entry name" value="RibonucZ/Hydroxyglut_hydro"/>
</dbReference>
<dbReference type="EMBL" id="SACN01000001">
    <property type="protein sequence ID" value="RVT93483.1"/>
    <property type="molecule type" value="Genomic_DNA"/>
</dbReference>
<dbReference type="PANTHER" id="PTHR30619:SF1">
    <property type="entry name" value="RECOMBINATION PROTEIN 2"/>
    <property type="match status" value="1"/>
</dbReference>
<dbReference type="InterPro" id="IPR052159">
    <property type="entry name" value="Competence_DNA_uptake"/>
</dbReference>
<gene>
    <name evidence="2" type="ORF">EOD43_06300</name>
</gene>
<dbReference type="Proteomes" id="UP000282971">
    <property type="component" value="Unassembled WGS sequence"/>
</dbReference>
<dbReference type="GO" id="GO:0016787">
    <property type="term" value="F:hydrolase activity"/>
    <property type="evidence" value="ECO:0007669"/>
    <property type="project" value="UniProtKB-KW"/>
</dbReference>
<sequence length="416" mass="45695">MIKGEILSGEGRMSWKGSYQATLRRFIVVLTAFTLLLPASAFAQEKIRPSERVRSNVAVREEPLGPPSRRVGTLLPGENAELLDSVPYFYRVRLSNGVEGYVSKSWTARLASPAALAATRPLSIHFMDVGQGDGTLIVCPNGSTILIDSGSLSGRSPDDVRDYLWKQIEPVGGDIDYLIVTHPDADHYNLLPEVLDEISIGQAWYVADRADYADKELYDWLNATPAKAKRLTAEYFDAQAKPNPDINCGSAKVWILAAAVEHPASRKNAMSIVVMVRLGDFEAVITGDATHATENMIMSRYPAAWLDIDVLRAGHHGSLTTSTSKVWADTLTPTSSIFSNGYENSFGHPRAEVVARLEPHAKTVAAHKFRDALRQTSGREYTFTDRDTTKAIYTTSMSRTIVVRSSGQGYETVLGQ</sequence>
<dbReference type="Pfam" id="PF00753">
    <property type="entry name" value="Lactamase_B"/>
    <property type="match status" value="1"/>
</dbReference>
<protein>
    <submittedName>
        <fullName evidence="2">MBL fold metallo-hydrolase</fullName>
    </submittedName>
</protein>
<evidence type="ECO:0000259" key="1">
    <source>
        <dbReference type="SMART" id="SM00849"/>
    </source>
</evidence>
<organism evidence="2 3">
    <name type="scientific">Sphingomonas crocodyli</name>
    <dbReference type="NCBI Taxonomy" id="1979270"/>
    <lineage>
        <taxon>Bacteria</taxon>
        <taxon>Pseudomonadati</taxon>
        <taxon>Pseudomonadota</taxon>
        <taxon>Alphaproteobacteria</taxon>
        <taxon>Sphingomonadales</taxon>
        <taxon>Sphingomonadaceae</taxon>
        <taxon>Sphingomonas</taxon>
    </lineage>
</organism>
<dbReference type="InterPro" id="IPR001279">
    <property type="entry name" value="Metallo-B-lactamas"/>
</dbReference>
<dbReference type="Pfam" id="PF08239">
    <property type="entry name" value="SH3_3"/>
    <property type="match status" value="1"/>
</dbReference>
<keyword evidence="2" id="KW-0378">Hydrolase</keyword>
<dbReference type="Gene3D" id="3.60.15.10">
    <property type="entry name" value="Ribonuclease Z/Hydroxyacylglutathione hydrolase-like"/>
    <property type="match status" value="1"/>
</dbReference>
<feature type="domain" description="Metallo-beta-lactamase" evidence="1">
    <location>
        <begin position="131"/>
        <end position="315"/>
    </location>
</feature>
<dbReference type="SUPFAM" id="SSF56281">
    <property type="entry name" value="Metallo-hydrolase/oxidoreductase"/>
    <property type="match status" value="1"/>
</dbReference>
<dbReference type="CDD" id="cd07731">
    <property type="entry name" value="ComA-like_MBL-fold"/>
    <property type="match status" value="1"/>
</dbReference>
<evidence type="ECO:0000313" key="2">
    <source>
        <dbReference type="EMBL" id="RVT93483.1"/>
    </source>
</evidence>
<name>A0A437M7A4_9SPHN</name>
<dbReference type="RefSeq" id="WP_127742141.1">
    <property type="nucleotide sequence ID" value="NZ_SACN01000001.1"/>
</dbReference>
<dbReference type="Gene3D" id="2.30.30.40">
    <property type="entry name" value="SH3 Domains"/>
    <property type="match status" value="1"/>
</dbReference>
<dbReference type="OrthoDB" id="7177610at2"/>
<proteinExistence type="predicted"/>
<comment type="caution">
    <text evidence="2">The sequence shown here is derived from an EMBL/GenBank/DDBJ whole genome shotgun (WGS) entry which is preliminary data.</text>
</comment>